<evidence type="ECO:0000313" key="1">
    <source>
        <dbReference type="EMBL" id="SIT14005.1"/>
    </source>
</evidence>
<sequence length="229" mass="25342">MDCKPLERLSFPESTVRNVQLIEPALSEALTDLLCLAQDPSTAPIALSFVFQDAPFCLSYPAIDGTVEASEQGFRLLHNWSGPEGLHRDWETFDTLPGHSDEFLPVLVNLGFLLSAFRNWGLEVLTGQAYLTPVSLSVLPIHGRLIEGWEDHGRICMGEAYHSVQIPHVASHRAFLQARGKDLCRFLNSLSAPASQLKNDHETALRIMNEEEGRREATLRARGGAARVG</sequence>
<name>A0A1N7PTY5_9RHOB</name>
<dbReference type="AlphaFoldDB" id="A0A1N7PTY5"/>
<organism evidence="1 2">
    <name type="scientific">Roseivivax lentus</name>
    <dbReference type="NCBI Taxonomy" id="633194"/>
    <lineage>
        <taxon>Bacteria</taxon>
        <taxon>Pseudomonadati</taxon>
        <taxon>Pseudomonadota</taxon>
        <taxon>Alphaproteobacteria</taxon>
        <taxon>Rhodobacterales</taxon>
        <taxon>Roseobacteraceae</taxon>
        <taxon>Roseivivax</taxon>
    </lineage>
</organism>
<protein>
    <submittedName>
        <fullName evidence="1">Uncharacterized protein</fullName>
    </submittedName>
</protein>
<dbReference type="Proteomes" id="UP000186684">
    <property type="component" value="Unassembled WGS sequence"/>
</dbReference>
<proteinExistence type="predicted"/>
<dbReference type="STRING" id="633194.SAMN05421759_12016"/>
<gene>
    <name evidence="1" type="ORF">SAMN05421759_12016</name>
</gene>
<dbReference type="EMBL" id="FTOQ01000020">
    <property type="protein sequence ID" value="SIT14005.1"/>
    <property type="molecule type" value="Genomic_DNA"/>
</dbReference>
<keyword evidence="2" id="KW-1185">Reference proteome</keyword>
<reference evidence="2" key="1">
    <citation type="submission" date="2017-01" db="EMBL/GenBank/DDBJ databases">
        <authorList>
            <person name="Varghese N."/>
            <person name="Submissions S."/>
        </authorList>
    </citation>
    <scope>NUCLEOTIDE SEQUENCE [LARGE SCALE GENOMIC DNA]</scope>
    <source>
        <strain evidence="2">DSM 29430</strain>
    </source>
</reference>
<accession>A0A1N7PTY5</accession>
<evidence type="ECO:0000313" key="2">
    <source>
        <dbReference type="Proteomes" id="UP000186684"/>
    </source>
</evidence>